<feature type="region of interest" description="Disordered" evidence="1">
    <location>
        <begin position="178"/>
        <end position="202"/>
    </location>
</feature>
<evidence type="ECO:0000313" key="3">
    <source>
        <dbReference type="Proteomes" id="UP000044841"/>
    </source>
</evidence>
<feature type="region of interest" description="Disordered" evidence="1">
    <location>
        <begin position="44"/>
        <end position="104"/>
    </location>
</feature>
<name>A0A0K6GGW6_9AGAM</name>
<proteinExistence type="predicted"/>
<evidence type="ECO:0000256" key="1">
    <source>
        <dbReference type="SAM" id="MobiDB-lite"/>
    </source>
</evidence>
<feature type="compositionally biased region" description="Basic and acidic residues" evidence="1">
    <location>
        <begin position="46"/>
        <end position="57"/>
    </location>
</feature>
<accession>A0A0K6GGW6</accession>
<dbReference type="Proteomes" id="UP000044841">
    <property type="component" value="Unassembled WGS sequence"/>
</dbReference>
<reference evidence="2 3" key="1">
    <citation type="submission" date="2015-07" db="EMBL/GenBank/DDBJ databases">
        <authorList>
            <person name="Noorani M."/>
        </authorList>
    </citation>
    <scope>NUCLEOTIDE SEQUENCE [LARGE SCALE GENOMIC DNA]</scope>
    <source>
        <strain evidence="2">BBA 69670</strain>
    </source>
</reference>
<dbReference type="AlphaFoldDB" id="A0A0K6GGW6"/>
<evidence type="ECO:0000313" key="2">
    <source>
        <dbReference type="EMBL" id="CUA77852.1"/>
    </source>
</evidence>
<protein>
    <submittedName>
        <fullName evidence="2">Uncharacterized protein</fullName>
    </submittedName>
</protein>
<feature type="compositionally biased region" description="Acidic residues" evidence="1">
    <location>
        <begin position="58"/>
        <end position="88"/>
    </location>
</feature>
<keyword evidence="3" id="KW-1185">Reference proteome</keyword>
<gene>
    <name evidence="2" type="ORF">RSOLAG22IIIB_12875</name>
</gene>
<organism evidence="2 3">
    <name type="scientific">Rhizoctonia solani</name>
    <dbReference type="NCBI Taxonomy" id="456999"/>
    <lineage>
        <taxon>Eukaryota</taxon>
        <taxon>Fungi</taxon>
        <taxon>Dikarya</taxon>
        <taxon>Basidiomycota</taxon>
        <taxon>Agaricomycotina</taxon>
        <taxon>Agaricomycetes</taxon>
        <taxon>Cantharellales</taxon>
        <taxon>Ceratobasidiaceae</taxon>
        <taxon>Rhizoctonia</taxon>
    </lineage>
</organism>
<sequence length="384" mass="44375">MEQMIWFIQRYEAIRIHRAYMDRYHGLLDRDRIDGEVVYGEDEEHLLEQRNTERTEQEIDLDNEQDPEPSEDGEDESNSSGDEDEDKDTNEPAPTGQCMDLDPDWSVSIKPTVSCVTGHRLVQSYGAVDIVSRVNDWLEETIAAGLLSPLQFVTADHSFDVWHKVYLYHRPLVFDPDQQPRRDTIRAKPAPPVRESSKRDAPPGTFDTVLFLGRPEETGIFRYRAGRVRAIFSLPSHLYNSYPDPLVYLDLFAPFPKSLAVSHGVYTTERDEYRGTRRTLVIPVAWLVSACHLAPVFGQFPHDFPFERHDLLSVSKQFFFNHYSNHFIFGLVEHWRRVEAKADQAKVARLREIADEAAHARSKASRVRLVQARRKLERDAGNIQ</sequence>
<dbReference type="EMBL" id="CYGV01001899">
    <property type="protein sequence ID" value="CUA77852.1"/>
    <property type="molecule type" value="Genomic_DNA"/>
</dbReference>